<dbReference type="InterPro" id="IPR050743">
    <property type="entry name" value="2-oxoacid_DH_E2_comp"/>
</dbReference>
<evidence type="ECO:0000256" key="3">
    <source>
        <dbReference type="ARBA" id="ARBA00022679"/>
    </source>
</evidence>
<evidence type="ECO:0000256" key="2">
    <source>
        <dbReference type="ARBA" id="ARBA00011484"/>
    </source>
</evidence>
<evidence type="ECO:0000256" key="7">
    <source>
        <dbReference type="ARBA" id="ARBA00025211"/>
    </source>
</evidence>
<feature type="region of interest" description="Disordered" evidence="10">
    <location>
        <begin position="76"/>
        <end position="109"/>
    </location>
</feature>
<evidence type="ECO:0000256" key="10">
    <source>
        <dbReference type="SAM" id="MobiDB-lite"/>
    </source>
</evidence>
<dbReference type="GO" id="GO:0005737">
    <property type="term" value="C:cytoplasm"/>
    <property type="evidence" value="ECO:0007669"/>
    <property type="project" value="TreeGrafter"/>
</dbReference>
<proteinExistence type="inferred from homology"/>
<keyword evidence="6 9" id="KW-0012">Acyltransferase</keyword>
<evidence type="ECO:0000256" key="6">
    <source>
        <dbReference type="ARBA" id="ARBA00023315"/>
    </source>
</evidence>
<feature type="domain" description="Lipoyl-binding" evidence="11">
    <location>
        <begin position="2"/>
        <end position="76"/>
    </location>
</feature>
<dbReference type="GO" id="GO:0031405">
    <property type="term" value="F:lipoic acid binding"/>
    <property type="evidence" value="ECO:0007669"/>
    <property type="project" value="TreeGrafter"/>
</dbReference>
<comment type="catalytic activity">
    <reaction evidence="8 9">
        <text>N(6)-[(R)-dihydrolipoyl]-L-lysyl-[protein] + acetyl-CoA = N(6)-[(R)-S(8)-acetyldihydrolipoyl]-L-lysyl-[protein] + CoA</text>
        <dbReference type="Rhea" id="RHEA:17017"/>
        <dbReference type="Rhea" id="RHEA-COMP:10475"/>
        <dbReference type="Rhea" id="RHEA-COMP:10478"/>
        <dbReference type="ChEBI" id="CHEBI:57287"/>
        <dbReference type="ChEBI" id="CHEBI:57288"/>
        <dbReference type="ChEBI" id="CHEBI:83100"/>
        <dbReference type="ChEBI" id="CHEBI:83111"/>
        <dbReference type="EC" id="2.3.1.12"/>
    </reaction>
</comment>
<dbReference type="Pfam" id="PF02817">
    <property type="entry name" value="E3_binding"/>
    <property type="match status" value="1"/>
</dbReference>
<evidence type="ECO:0000313" key="14">
    <source>
        <dbReference type="Proteomes" id="UP000231259"/>
    </source>
</evidence>
<gene>
    <name evidence="13" type="ORF">P775_20520</name>
</gene>
<evidence type="ECO:0000256" key="1">
    <source>
        <dbReference type="ARBA" id="ARBA00007317"/>
    </source>
</evidence>
<dbReference type="SUPFAM" id="SSF47005">
    <property type="entry name" value="Peripheral subunit-binding domain of 2-oxo acid dehydrogenase complex"/>
    <property type="match status" value="1"/>
</dbReference>
<dbReference type="NCBIfam" id="TIGR01348">
    <property type="entry name" value="PDHac_trf_long"/>
    <property type="match status" value="1"/>
</dbReference>
<dbReference type="FunFam" id="2.40.50.100:FF:000009">
    <property type="entry name" value="Acetyltransferase component of pyruvate dehydrogenase complex"/>
    <property type="match status" value="1"/>
</dbReference>
<dbReference type="PROSITE" id="PS51826">
    <property type="entry name" value="PSBD"/>
    <property type="match status" value="1"/>
</dbReference>
<evidence type="ECO:0000259" key="12">
    <source>
        <dbReference type="PROSITE" id="PS51826"/>
    </source>
</evidence>
<dbReference type="Gene3D" id="2.40.50.100">
    <property type="match status" value="1"/>
</dbReference>
<dbReference type="InterPro" id="IPR004167">
    <property type="entry name" value="PSBD"/>
</dbReference>
<dbReference type="PROSITE" id="PS00189">
    <property type="entry name" value="LIPOYL"/>
    <property type="match status" value="1"/>
</dbReference>
<dbReference type="InterPro" id="IPR023213">
    <property type="entry name" value="CAT-like_dom_sf"/>
</dbReference>
<dbReference type="AlphaFoldDB" id="A0A2G8R9X2"/>
<reference evidence="13 14" key="1">
    <citation type="submission" date="2013-09" db="EMBL/GenBank/DDBJ databases">
        <title>Genome sequencing of Phaeobacter antarcticus sp. nov. SM1211.</title>
        <authorList>
            <person name="Zhang X.-Y."/>
            <person name="Liu C."/>
            <person name="Chen X.-L."/>
            <person name="Xie B.-B."/>
            <person name="Qin Q.-L."/>
            <person name="Rong J.-C."/>
            <person name="Zhang Y.-Z."/>
        </authorList>
    </citation>
    <scope>NUCLEOTIDE SEQUENCE [LARGE SCALE GENOMIC DNA]</scope>
    <source>
        <strain evidence="13 14">SM1211</strain>
    </source>
</reference>
<dbReference type="SUPFAM" id="SSF52777">
    <property type="entry name" value="CoA-dependent acyltransferases"/>
    <property type="match status" value="1"/>
</dbReference>
<dbReference type="InterPro" id="IPR001078">
    <property type="entry name" value="2-oxoacid_DH_actylTfrase"/>
</dbReference>
<dbReference type="GO" id="GO:0006086">
    <property type="term" value="P:pyruvate decarboxylation to acetyl-CoA"/>
    <property type="evidence" value="ECO:0007669"/>
    <property type="project" value="UniProtKB-UniRule"/>
</dbReference>
<dbReference type="InterPro" id="IPR011053">
    <property type="entry name" value="Single_hybrid_motif"/>
</dbReference>
<keyword evidence="3 9" id="KW-0808">Transferase</keyword>
<dbReference type="Gene3D" id="3.30.559.10">
    <property type="entry name" value="Chloramphenicol acetyltransferase-like domain"/>
    <property type="match status" value="1"/>
</dbReference>
<organism evidence="13 14">
    <name type="scientific">Puniceibacterium antarcticum</name>
    <dbReference type="NCBI Taxonomy" id="1206336"/>
    <lineage>
        <taxon>Bacteria</taxon>
        <taxon>Pseudomonadati</taxon>
        <taxon>Pseudomonadota</taxon>
        <taxon>Alphaproteobacteria</taxon>
        <taxon>Rhodobacterales</taxon>
        <taxon>Paracoccaceae</taxon>
        <taxon>Puniceibacterium</taxon>
    </lineage>
</organism>
<evidence type="ECO:0000256" key="4">
    <source>
        <dbReference type="ARBA" id="ARBA00022737"/>
    </source>
</evidence>
<dbReference type="Proteomes" id="UP000231259">
    <property type="component" value="Unassembled WGS sequence"/>
</dbReference>
<dbReference type="CDD" id="cd06849">
    <property type="entry name" value="lipoyl_domain"/>
    <property type="match status" value="1"/>
</dbReference>
<evidence type="ECO:0000256" key="8">
    <source>
        <dbReference type="ARBA" id="ARBA00048370"/>
    </source>
</evidence>
<comment type="cofactor">
    <cofactor evidence="9">
        <name>(R)-lipoate</name>
        <dbReference type="ChEBI" id="CHEBI:83088"/>
    </cofactor>
    <text evidence="9">Binds 1 lipoyl cofactor covalently.</text>
</comment>
<name>A0A2G8R9X2_9RHOB</name>
<dbReference type="GO" id="GO:0045254">
    <property type="term" value="C:pyruvate dehydrogenase complex"/>
    <property type="evidence" value="ECO:0007669"/>
    <property type="project" value="UniProtKB-UniRule"/>
</dbReference>
<comment type="caution">
    <text evidence="13">The sequence shown here is derived from an EMBL/GenBank/DDBJ whole genome shotgun (WGS) entry which is preliminary data.</text>
</comment>
<comment type="similarity">
    <text evidence="1 9">Belongs to the 2-oxoacid dehydrogenase family.</text>
</comment>
<dbReference type="EC" id="2.3.1.12" evidence="9"/>
<dbReference type="InterPro" id="IPR000089">
    <property type="entry name" value="Biotin_lipoyl"/>
</dbReference>
<dbReference type="FunFam" id="3.30.559.10:FF:000004">
    <property type="entry name" value="Acetyltransferase component of pyruvate dehydrogenase complex"/>
    <property type="match status" value="1"/>
</dbReference>
<comment type="function">
    <text evidence="7">The pyruvate dehydrogenase complex catalyzes the overall conversion of pyruvate to acetyl-CoA and CO(2). It contains multiple copies of three enzymatic components: pyruvate dehydrogenase (E1), dihydrolipoamide acetyltransferase (E2) and lipoamide dehydrogenase (E3).</text>
</comment>
<protein>
    <recommendedName>
        <fullName evidence="9">Acetyltransferase component of pyruvate dehydrogenase complex</fullName>
        <ecNumber evidence="9">2.3.1.12</ecNumber>
    </recommendedName>
</protein>
<dbReference type="PANTHER" id="PTHR43178">
    <property type="entry name" value="DIHYDROLIPOAMIDE ACETYLTRANSFERASE COMPONENT OF PYRUVATE DEHYDROGENASE COMPLEX"/>
    <property type="match status" value="1"/>
</dbReference>
<feature type="compositionally biased region" description="Basic and acidic residues" evidence="10">
    <location>
        <begin position="84"/>
        <end position="104"/>
    </location>
</feature>
<dbReference type="OrthoDB" id="9805770at2"/>
<comment type="subunit">
    <text evidence="2 9">Forms a 24-polypeptide structural core with octahedral symmetry.</text>
</comment>
<dbReference type="Pfam" id="PF00198">
    <property type="entry name" value="2-oxoacid_dh"/>
    <property type="match status" value="1"/>
</dbReference>
<evidence type="ECO:0000313" key="13">
    <source>
        <dbReference type="EMBL" id="PIL18337.1"/>
    </source>
</evidence>
<dbReference type="InterPro" id="IPR036625">
    <property type="entry name" value="E3-bd_dom_sf"/>
</dbReference>
<dbReference type="EMBL" id="AWWI01000126">
    <property type="protein sequence ID" value="PIL18337.1"/>
    <property type="molecule type" value="Genomic_DNA"/>
</dbReference>
<keyword evidence="4" id="KW-0677">Repeat</keyword>
<sequence length="420" mass="45053">MTTDVKVPDIGDFKDVPVVTILVSVGDTIAKEDALIELESDKATLEVPSPAAGVIKEIKVSEGDKVSEGSLIMVIEESGSGDAPAKEEKKEEPKAEAPKAEAPKTEAASAPVMDAGFSKVHASPSVRAYARRVEVDLNKVNGSGRKGRILREDVEKALKAQVAPAAAGGGAVSGGMGIPPIPVVDFSKFGPIEEVEMSRIKRISGPALHRSWLNIPHVTHNEEADITSLDKYRKELDTAAKEEGYRVTLLSFLVKASVSALKKHWEFNSSIHPDGDKLIKKDFYNIGFAADTPNGLMVPVIKDADRKGIVEISKDLQELSKKARDGQLKGPDMQGATFTISSLGGIGGTSFTPIVNAPEVAILGLTRSKMAPVWNGTEFEPRNMLPMSLSYDHRAIDGALAARFAAHLKYLLGDARRLML</sequence>
<dbReference type="Pfam" id="PF00364">
    <property type="entry name" value="Biotin_lipoyl"/>
    <property type="match status" value="1"/>
</dbReference>
<dbReference type="InterPro" id="IPR003016">
    <property type="entry name" value="2-oxoA_DH_lipoyl-BS"/>
</dbReference>
<dbReference type="PANTHER" id="PTHR43178:SF2">
    <property type="entry name" value="DIHYDROLIPOYLLYSINE-RESIDUE ACETYLTRANSFERASE COMPONENT OF PYRUVATE DEHYDROGENASE COMPLEX"/>
    <property type="match status" value="1"/>
</dbReference>
<dbReference type="Gene3D" id="4.10.320.10">
    <property type="entry name" value="E3-binding domain"/>
    <property type="match status" value="1"/>
</dbReference>
<keyword evidence="5 9" id="KW-0450">Lipoyl</keyword>
<evidence type="ECO:0000256" key="5">
    <source>
        <dbReference type="ARBA" id="ARBA00022823"/>
    </source>
</evidence>
<dbReference type="InterPro" id="IPR006256">
    <property type="entry name" value="AcTrfase_Pyrv_DH_cplx"/>
</dbReference>
<accession>A0A2G8R9X2</accession>
<keyword evidence="14" id="KW-1185">Reference proteome</keyword>
<evidence type="ECO:0000259" key="11">
    <source>
        <dbReference type="PROSITE" id="PS50968"/>
    </source>
</evidence>
<feature type="domain" description="Peripheral subunit-binding (PSBD)" evidence="12">
    <location>
        <begin position="121"/>
        <end position="158"/>
    </location>
</feature>
<dbReference type="GO" id="GO:0004742">
    <property type="term" value="F:dihydrolipoyllysine-residue acetyltransferase activity"/>
    <property type="evidence" value="ECO:0007669"/>
    <property type="project" value="UniProtKB-UniRule"/>
</dbReference>
<dbReference type="SUPFAM" id="SSF51230">
    <property type="entry name" value="Single hybrid motif"/>
    <property type="match status" value="1"/>
</dbReference>
<dbReference type="RefSeq" id="WP_099912573.1">
    <property type="nucleotide sequence ID" value="NZ_AWWI01000126.1"/>
</dbReference>
<dbReference type="PROSITE" id="PS50968">
    <property type="entry name" value="BIOTINYL_LIPOYL"/>
    <property type="match status" value="1"/>
</dbReference>
<evidence type="ECO:0000256" key="9">
    <source>
        <dbReference type="RuleBase" id="RU361137"/>
    </source>
</evidence>